<name>A0A364LL79_9GAMM</name>
<evidence type="ECO:0008006" key="5">
    <source>
        <dbReference type="Google" id="ProtNLM"/>
    </source>
</evidence>
<dbReference type="EMBL" id="MVJN01000003">
    <property type="protein sequence ID" value="RAP37484.1"/>
    <property type="molecule type" value="Genomic_DNA"/>
</dbReference>
<feature type="chain" id="PRO_5017067352" description="Lysophospholipase A" evidence="2">
    <location>
        <begin position="23"/>
        <end position="372"/>
    </location>
</feature>
<dbReference type="Gene3D" id="3.40.50.1110">
    <property type="entry name" value="SGNH hydrolase"/>
    <property type="match status" value="1"/>
</dbReference>
<dbReference type="Pfam" id="PF00657">
    <property type="entry name" value="Lipase_GDSL"/>
    <property type="match status" value="1"/>
</dbReference>
<gene>
    <name evidence="3" type="ORF">B1207_04735</name>
</gene>
<dbReference type="Proteomes" id="UP000249458">
    <property type="component" value="Unassembled WGS sequence"/>
</dbReference>
<evidence type="ECO:0000256" key="2">
    <source>
        <dbReference type="SAM" id="SignalP"/>
    </source>
</evidence>
<comment type="similarity">
    <text evidence="1">Belongs to the 'GDSL' lipolytic enzyme family.</text>
</comment>
<evidence type="ECO:0000313" key="4">
    <source>
        <dbReference type="Proteomes" id="UP000249458"/>
    </source>
</evidence>
<dbReference type="SUPFAM" id="SSF52266">
    <property type="entry name" value="SGNH hydrolase"/>
    <property type="match status" value="1"/>
</dbReference>
<proteinExistence type="inferred from homology"/>
<dbReference type="InterPro" id="IPR001087">
    <property type="entry name" value="GDSL"/>
</dbReference>
<dbReference type="RefSeq" id="WP_112218839.1">
    <property type="nucleotide sequence ID" value="NZ_MVJN01000003.1"/>
</dbReference>
<comment type="caution">
    <text evidence="3">The sequence shown here is derived from an EMBL/GenBank/DDBJ whole genome shotgun (WGS) entry which is preliminary data.</text>
</comment>
<evidence type="ECO:0000313" key="3">
    <source>
        <dbReference type="EMBL" id="RAP37484.1"/>
    </source>
</evidence>
<dbReference type="PANTHER" id="PTHR22835:SF659">
    <property type="entry name" value="GDSL LIPASE_ACYLHYDROLASE, PUTATIVE (AFU_ORTHOLOGUE AFUA_2G00510)-RELATED"/>
    <property type="match status" value="1"/>
</dbReference>
<dbReference type="AlphaFoldDB" id="A0A364LL79"/>
<dbReference type="GO" id="GO:0016788">
    <property type="term" value="F:hydrolase activity, acting on ester bonds"/>
    <property type="evidence" value="ECO:0007669"/>
    <property type="project" value="InterPro"/>
</dbReference>
<evidence type="ECO:0000256" key="1">
    <source>
        <dbReference type="ARBA" id="ARBA00008668"/>
    </source>
</evidence>
<feature type="signal peptide" evidence="2">
    <location>
        <begin position="1"/>
        <end position="22"/>
    </location>
</feature>
<sequence length="372" mass="42131">MNLIKKLQIVFCGMLISAASYGFNPEFDTMVIFGDSLSDNGNLYRYFLHFLPVSPPYHEGHFSNGPLWAEYVYQNYFPADYTIGFQNYAVGGAGAVLSYKENLPFTLTVELDDYFYWNTYGHKETSLYSIWIGANNYINGPTNVEPLTDGVVDAIGNVTERLIGRGGNKFLIINLPDLAKLPQSKKMSDPSLLTRLTLVHNQKLQQRVEALRNQYPDVLFLYFDAYTFFNESSAHPADYNITNIEDPCYMGSYSGWLTALLPSRAALHDFLKQQNPSMNDTQWSIIESNPVLHEAAETAYVYSRLPEAAKEEPLSCDSYLFWDHVHPTTVVHRLIAEQVSKLIEEAGLKPGWPESISKKVSNGRDKQITKKA</sequence>
<reference evidence="3 4" key="1">
    <citation type="submission" date="2017-02" db="EMBL/GenBank/DDBJ databases">
        <title>Legionella quilivanii strain from human: case report and whole genome sequencing analysis.</title>
        <authorList>
            <person name="Lalancette C."/>
            <person name="Leduc J.-M."/>
            <person name="Levesque S."/>
            <person name="Fournier E."/>
            <person name="Saoud J."/>
            <person name="Faucher S.P."/>
            <person name="Bernard K."/>
            <person name="Martineau C."/>
            <person name="Longtin J."/>
        </authorList>
    </citation>
    <scope>NUCLEOTIDE SEQUENCE [LARGE SCALE GENOMIC DNA]</scope>
    <source>
        <strain evidence="3 4">ID143958</strain>
    </source>
</reference>
<accession>A0A364LL79</accession>
<dbReference type="PANTHER" id="PTHR22835">
    <property type="entry name" value="ZINC FINGER FYVE DOMAIN CONTAINING PROTEIN"/>
    <property type="match status" value="1"/>
</dbReference>
<keyword evidence="2" id="KW-0732">Signal</keyword>
<organism evidence="3 4">
    <name type="scientific">Legionella quinlivanii</name>
    <dbReference type="NCBI Taxonomy" id="45073"/>
    <lineage>
        <taxon>Bacteria</taxon>
        <taxon>Pseudomonadati</taxon>
        <taxon>Pseudomonadota</taxon>
        <taxon>Gammaproteobacteria</taxon>
        <taxon>Legionellales</taxon>
        <taxon>Legionellaceae</taxon>
        <taxon>Legionella</taxon>
    </lineage>
</organism>
<dbReference type="CDD" id="cd01846">
    <property type="entry name" value="fatty_acyltransferase_like"/>
    <property type="match status" value="1"/>
</dbReference>
<dbReference type="InterPro" id="IPR036514">
    <property type="entry name" value="SGNH_hydro_sf"/>
</dbReference>
<protein>
    <recommendedName>
        <fullName evidence="5">Lysophospholipase A</fullName>
    </recommendedName>
</protein>